<dbReference type="Proteomes" id="UP000286147">
    <property type="component" value="Unassembled WGS sequence"/>
</dbReference>
<proteinExistence type="predicted"/>
<name>A0A412CGQ4_9FIRM</name>
<accession>A0A412CGQ4</accession>
<evidence type="ECO:0000313" key="1">
    <source>
        <dbReference type="EMBL" id="RGQ85529.1"/>
    </source>
</evidence>
<organism evidence="1 2">
    <name type="scientific">Megamonas rupellensis</name>
    <dbReference type="NCBI Taxonomy" id="491921"/>
    <lineage>
        <taxon>Bacteria</taxon>
        <taxon>Bacillati</taxon>
        <taxon>Bacillota</taxon>
        <taxon>Negativicutes</taxon>
        <taxon>Selenomonadales</taxon>
        <taxon>Selenomonadaceae</taxon>
        <taxon>Megamonas</taxon>
    </lineage>
</organism>
<sequence length="69" mass="7892">MYIKVKATSSDSLITIPNVTLIKEIQSDDVREFTNFDSLNFLDSCDYIFVGSFKLHIKGSKIDFVVIRD</sequence>
<dbReference type="EMBL" id="QRTP01000004">
    <property type="protein sequence ID" value="RGQ85529.1"/>
    <property type="molecule type" value="Genomic_DNA"/>
</dbReference>
<evidence type="ECO:0000313" key="2">
    <source>
        <dbReference type="Proteomes" id="UP000286147"/>
    </source>
</evidence>
<reference evidence="1 2" key="1">
    <citation type="submission" date="2018-08" db="EMBL/GenBank/DDBJ databases">
        <title>A genome reference for cultivated species of the human gut microbiota.</title>
        <authorList>
            <person name="Zou Y."/>
            <person name="Xue W."/>
            <person name="Luo G."/>
        </authorList>
    </citation>
    <scope>NUCLEOTIDE SEQUENCE [LARGE SCALE GENOMIC DNA]</scope>
    <source>
        <strain evidence="1 2">AF27-12</strain>
    </source>
</reference>
<protein>
    <submittedName>
        <fullName evidence="1">Uncharacterized protein</fullName>
    </submittedName>
</protein>
<comment type="caution">
    <text evidence="1">The sequence shown here is derived from an EMBL/GenBank/DDBJ whole genome shotgun (WGS) entry which is preliminary data.</text>
</comment>
<dbReference type="RefSeq" id="WP_118035595.1">
    <property type="nucleotide sequence ID" value="NZ_QRTP01000004.1"/>
</dbReference>
<dbReference type="AlphaFoldDB" id="A0A412CGQ4"/>
<gene>
    <name evidence="1" type="ORF">DWY77_02670</name>
</gene>